<dbReference type="InterPro" id="IPR049975">
    <property type="entry name" value="SAV_915-like_dom"/>
</dbReference>
<dbReference type="AlphaFoldDB" id="A0A3N1DDG1"/>
<organism evidence="1 2">
    <name type="scientific">Actinocorallia herbida</name>
    <dbReference type="NCBI Taxonomy" id="58109"/>
    <lineage>
        <taxon>Bacteria</taxon>
        <taxon>Bacillati</taxon>
        <taxon>Actinomycetota</taxon>
        <taxon>Actinomycetes</taxon>
        <taxon>Streptosporangiales</taxon>
        <taxon>Thermomonosporaceae</taxon>
        <taxon>Actinocorallia</taxon>
    </lineage>
</organism>
<gene>
    <name evidence="1" type="ORF">EDD29_8969</name>
</gene>
<dbReference type="OrthoDB" id="4238227at2"/>
<dbReference type="EMBL" id="RJKE01000001">
    <property type="protein sequence ID" value="ROO91218.1"/>
    <property type="molecule type" value="Genomic_DNA"/>
</dbReference>
<sequence length="109" mass="11404">MDPIPARKIPQRERPLWIPVGNNASGSVTLRFGSLPEGGRVALAFTTREALDRVLGAGHPAIRLAPEALRAMLAPLGVAEIRVDVAGALDKAVLAPGTRELRVPSPSAA</sequence>
<evidence type="ECO:0000313" key="1">
    <source>
        <dbReference type="EMBL" id="ROO91218.1"/>
    </source>
</evidence>
<comment type="caution">
    <text evidence="1">The sequence shown here is derived from an EMBL/GenBank/DDBJ whole genome shotgun (WGS) entry which is preliminary data.</text>
</comment>
<evidence type="ECO:0000313" key="2">
    <source>
        <dbReference type="Proteomes" id="UP000272400"/>
    </source>
</evidence>
<dbReference type="RefSeq" id="WP_148086301.1">
    <property type="nucleotide sequence ID" value="NZ_RJKE01000001.1"/>
</dbReference>
<name>A0A3N1DDG1_9ACTN</name>
<keyword evidence="2" id="KW-1185">Reference proteome</keyword>
<proteinExistence type="predicted"/>
<dbReference type="Proteomes" id="UP000272400">
    <property type="component" value="Unassembled WGS sequence"/>
</dbReference>
<protein>
    <recommendedName>
        <fullName evidence="3">Type III secretion system (T3SS) SseB-like protein</fullName>
    </recommendedName>
</protein>
<dbReference type="NCBIfam" id="NF042914">
    <property type="entry name" value="SAV915_dom"/>
    <property type="match status" value="1"/>
</dbReference>
<accession>A0A3N1DDG1</accession>
<evidence type="ECO:0008006" key="3">
    <source>
        <dbReference type="Google" id="ProtNLM"/>
    </source>
</evidence>
<reference evidence="1 2" key="1">
    <citation type="submission" date="2018-11" db="EMBL/GenBank/DDBJ databases">
        <title>Sequencing the genomes of 1000 actinobacteria strains.</title>
        <authorList>
            <person name="Klenk H.-P."/>
        </authorList>
    </citation>
    <scope>NUCLEOTIDE SEQUENCE [LARGE SCALE GENOMIC DNA]</scope>
    <source>
        <strain evidence="1 2">DSM 44254</strain>
    </source>
</reference>